<dbReference type="Pfam" id="PF07859">
    <property type="entry name" value="Abhydrolase_3"/>
    <property type="match status" value="1"/>
</dbReference>
<evidence type="ECO:0000313" key="3">
    <source>
        <dbReference type="EMBL" id="AQQ54984.1"/>
    </source>
</evidence>
<evidence type="ECO:0000256" key="1">
    <source>
        <dbReference type="ARBA" id="ARBA00022801"/>
    </source>
</evidence>
<keyword evidence="4" id="KW-1185">Reference proteome</keyword>
<dbReference type="KEGG" id="pmar:B0X71_03655"/>
<dbReference type="Gene3D" id="3.40.50.1820">
    <property type="entry name" value="alpha/beta hydrolase"/>
    <property type="match status" value="1"/>
</dbReference>
<accession>A0A1Q2L3N1</accession>
<dbReference type="InterPro" id="IPR029058">
    <property type="entry name" value="AB_hydrolase_fold"/>
</dbReference>
<sequence>MEKRSLRSKLAEIALGKSPIKKILSDPDTFHQFIEAKRALVYKSYTVPDSVDMRASTRKAETEEMPVYLLGSHDGQAAFSSEWHVFYLHGGGYVLHPSKIGWRFFNKLVGQTGWNVTVPIYPTVPNHHYEESFRKVLVQYKKLLQEVPTEKIVLMGDSAGGGFALALAQMLREEGLPQPGNLVLLSPWLDVTMSDLRQEELEKTDPILARYGGRKLGELWAGPRHDPRNPFVSPINGNLHGLAPITVFTGTHDLLLTDARNLKNRMTEEGIDLRYFEYPRMNHAFMLYPIPEADAAISQLISAVEFQVGILNST</sequence>
<evidence type="ECO:0000259" key="2">
    <source>
        <dbReference type="Pfam" id="PF07859"/>
    </source>
</evidence>
<dbReference type="InterPro" id="IPR050300">
    <property type="entry name" value="GDXG_lipolytic_enzyme"/>
</dbReference>
<organism evidence="3 4">
    <name type="scientific">Planococcus lenghuensis</name>
    <dbReference type="NCBI Taxonomy" id="2213202"/>
    <lineage>
        <taxon>Bacteria</taxon>
        <taxon>Bacillati</taxon>
        <taxon>Bacillota</taxon>
        <taxon>Bacilli</taxon>
        <taxon>Bacillales</taxon>
        <taxon>Caryophanaceae</taxon>
        <taxon>Planococcus</taxon>
    </lineage>
</organism>
<name>A0A1Q2L3N1_9BACL</name>
<proteinExistence type="predicted"/>
<dbReference type="PANTHER" id="PTHR48081">
    <property type="entry name" value="AB HYDROLASE SUPERFAMILY PROTEIN C4A8.06C"/>
    <property type="match status" value="1"/>
</dbReference>
<feature type="domain" description="Alpha/beta hydrolase fold-3" evidence="2">
    <location>
        <begin position="85"/>
        <end position="286"/>
    </location>
</feature>
<dbReference type="PANTHER" id="PTHR48081:SF8">
    <property type="entry name" value="ALPHA_BETA HYDROLASE FOLD-3 DOMAIN-CONTAINING PROTEIN-RELATED"/>
    <property type="match status" value="1"/>
</dbReference>
<dbReference type="AlphaFoldDB" id="A0A1Q2L3N1"/>
<dbReference type="InterPro" id="IPR013094">
    <property type="entry name" value="AB_hydrolase_3"/>
</dbReference>
<gene>
    <name evidence="3" type="ORF">B0X71_03655</name>
</gene>
<protein>
    <recommendedName>
        <fullName evidence="2">Alpha/beta hydrolase fold-3 domain-containing protein</fullName>
    </recommendedName>
</protein>
<reference evidence="3 4" key="1">
    <citation type="submission" date="2017-02" db="EMBL/GenBank/DDBJ databases">
        <title>The complete genomic sequence of a novel cold adapted crude oil-degrading bacterium Planococcus qaidamina Y42.</title>
        <authorList>
            <person name="Yang R."/>
        </authorList>
    </citation>
    <scope>NUCLEOTIDE SEQUENCE [LARGE SCALE GENOMIC DNA]</scope>
    <source>
        <strain evidence="3 4">Y42</strain>
    </source>
</reference>
<keyword evidence="1" id="KW-0378">Hydrolase</keyword>
<dbReference type="SUPFAM" id="SSF53474">
    <property type="entry name" value="alpha/beta-Hydrolases"/>
    <property type="match status" value="1"/>
</dbReference>
<dbReference type="Proteomes" id="UP000188184">
    <property type="component" value="Chromosome"/>
</dbReference>
<dbReference type="GO" id="GO:0016787">
    <property type="term" value="F:hydrolase activity"/>
    <property type="evidence" value="ECO:0007669"/>
    <property type="project" value="UniProtKB-KW"/>
</dbReference>
<dbReference type="EMBL" id="CP019640">
    <property type="protein sequence ID" value="AQQ54984.1"/>
    <property type="molecule type" value="Genomic_DNA"/>
</dbReference>
<evidence type="ECO:0000313" key="4">
    <source>
        <dbReference type="Proteomes" id="UP000188184"/>
    </source>
</evidence>